<reference evidence="12 13" key="1">
    <citation type="submission" date="2018-06" db="EMBL/GenBank/DDBJ databases">
        <title>Genomic Encyclopedia of Archaeal and Bacterial Type Strains, Phase II (KMG-II): from individual species to whole genera.</title>
        <authorList>
            <person name="Goeker M."/>
        </authorList>
    </citation>
    <scope>NUCLEOTIDE SEQUENCE [LARGE SCALE GENOMIC DNA]</scope>
    <source>
        <strain evidence="12 13">DSM 24525</strain>
    </source>
</reference>
<evidence type="ECO:0000256" key="3">
    <source>
        <dbReference type="ARBA" id="ARBA00012621"/>
    </source>
</evidence>
<feature type="domain" description="3-deoxy-D-manno-octulosonic-acid transferase N-terminal" evidence="11">
    <location>
        <begin position="24"/>
        <end position="201"/>
    </location>
</feature>
<comment type="catalytic activity">
    <reaction evidence="7 10">
        <text>lipid IVA (E. coli) + CMP-3-deoxy-beta-D-manno-octulosonate = alpha-Kdo-(2-&gt;6)-lipid IVA (E. coli) + CMP + H(+)</text>
        <dbReference type="Rhea" id="RHEA:28066"/>
        <dbReference type="ChEBI" id="CHEBI:15378"/>
        <dbReference type="ChEBI" id="CHEBI:58603"/>
        <dbReference type="ChEBI" id="CHEBI:60364"/>
        <dbReference type="ChEBI" id="CHEBI:60377"/>
        <dbReference type="ChEBI" id="CHEBI:85987"/>
        <dbReference type="EC" id="2.4.99.12"/>
    </reaction>
</comment>
<comment type="function">
    <text evidence="1 10">Involved in lipopolysaccharide (LPS) biosynthesis. Catalyzes the transfer of 3-deoxy-D-manno-octulosonate (Kdo) residue(s) from CMP-Kdo to lipid IV(A), the tetraacyldisaccharide-1,4'-bisphosphate precursor of lipid A.</text>
</comment>
<dbReference type="SUPFAM" id="SSF53756">
    <property type="entry name" value="UDP-Glycosyltransferase/glycogen phosphorylase"/>
    <property type="match status" value="1"/>
</dbReference>
<keyword evidence="10" id="KW-1003">Cell membrane</keyword>
<dbReference type="Pfam" id="PF04413">
    <property type="entry name" value="Glycos_transf_N"/>
    <property type="match status" value="1"/>
</dbReference>
<dbReference type="InterPro" id="IPR039901">
    <property type="entry name" value="Kdotransferase"/>
</dbReference>
<dbReference type="EMBL" id="QKYU01000007">
    <property type="protein sequence ID" value="PZW47119.1"/>
    <property type="molecule type" value="Genomic_DNA"/>
</dbReference>
<evidence type="ECO:0000256" key="2">
    <source>
        <dbReference type="ARBA" id="ARBA00004713"/>
    </source>
</evidence>
<dbReference type="GO" id="GO:0009244">
    <property type="term" value="P:lipopolysaccharide core region biosynthetic process"/>
    <property type="evidence" value="ECO:0007669"/>
    <property type="project" value="UniProtKB-UniRule"/>
</dbReference>
<dbReference type="GO" id="GO:0009245">
    <property type="term" value="P:lipid A biosynthetic process"/>
    <property type="evidence" value="ECO:0007669"/>
    <property type="project" value="TreeGrafter"/>
</dbReference>
<comment type="caution">
    <text evidence="12">The sequence shown here is derived from an EMBL/GenBank/DDBJ whole genome shotgun (WGS) entry which is preliminary data.</text>
</comment>
<dbReference type="GO" id="GO:0005886">
    <property type="term" value="C:plasma membrane"/>
    <property type="evidence" value="ECO:0007669"/>
    <property type="project" value="UniProtKB-SubCell"/>
</dbReference>
<evidence type="ECO:0000256" key="10">
    <source>
        <dbReference type="RuleBase" id="RU365103"/>
    </source>
</evidence>
<evidence type="ECO:0000256" key="9">
    <source>
        <dbReference type="PIRSR" id="PIRSR639901-2"/>
    </source>
</evidence>
<evidence type="ECO:0000313" key="13">
    <source>
        <dbReference type="Proteomes" id="UP000249688"/>
    </source>
</evidence>
<dbReference type="AlphaFoldDB" id="A0A2W7IJK6"/>
<dbReference type="Gene3D" id="3.40.50.2000">
    <property type="entry name" value="Glycogen Phosphorylase B"/>
    <property type="match status" value="1"/>
</dbReference>
<accession>A0A2W7IJK6</accession>
<organism evidence="12 13">
    <name type="scientific">Humitalea rosea</name>
    <dbReference type="NCBI Taxonomy" id="990373"/>
    <lineage>
        <taxon>Bacteria</taxon>
        <taxon>Pseudomonadati</taxon>
        <taxon>Pseudomonadota</taxon>
        <taxon>Alphaproteobacteria</taxon>
        <taxon>Acetobacterales</taxon>
        <taxon>Roseomonadaceae</taxon>
        <taxon>Humitalea</taxon>
    </lineage>
</organism>
<sequence>MVAAPLLPLWLRYRAGRGKEIAARLPERRGFGCDRPEGLLIWLHAASVGETLSLLPLLGALARARPEARFLITTATVTGAAMLAARLPPDLAARSRHRFLALDVPGWVARFLDGWRPDAAVFVESEIWPNLIAAAAARGIPLGLVNARMSARSGRRWARLPGFAASLFGAFRLVAAQTATDAARLRRLGAAGVVAWGNLKAAAEPLPADPEALAEARRLLGGRPVLLAASTHPGEEALILRALPALRVALPDLLLLLVPRHPDRGAEVAAAAGGAPRRALGQGPGAGPGAGSGAGSVWVADTMGELGIWFRLAQAAVIGGSLVPKGGHNPLEAAQLRCPILFGPHMENFAEVAARLLALGGAIQVPDAAALAPAAIGVLTGAGRAAALSAAAVAVADDAAGLPERLAAEILGWLPVPLAQPGDRARTFSGQAFSGQAFSGQAFSGQAFSGQAFSGQAFSGQAFSGQAFSGQAFSGQAASPDDSENAAKQ</sequence>
<evidence type="ECO:0000313" key="12">
    <source>
        <dbReference type="EMBL" id="PZW47119.1"/>
    </source>
</evidence>
<dbReference type="Proteomes" id="UP000249688">
    <property type="component" value="Unassembled WGS sequence"/>
</dbReference>
<name>A0A2W7IJK6_9PROT</name>
<gene>
    <name evidence="12" type="ORF">C8P66_107157</name>
</gene>
<dbReference type="PANTHER" id="PTHR42755">
    <property type="entry name" value="3-DEOXY-MANNO-OCTULOSONATE CYTIDYLYLTRANSFERASE"/>
    <property type="match status" value="1"/>
</dbReference>
<comment type="pathway">
    <text evidence="2 10">Bacterial outer membrane biogenesis; LPS core biosynthesis.</text>
</comment>
<keyword evidence="10" id="KW-0448">Lipopolysaccharide biosynthesis</keyword>
<comment type="subcellular location">
    <subcellularLocation>
        <location evidence="10">Cell membrane</location>
    </subcellularLocation>
</comment>
<dbReference type="Gene3D" id="3.40.50.11720">
    <property type="entry name" value="3-Deoxy-D-manno-octulosonic-acid transferase, N-terminal domain"/>
    <property type="match status" value="1"/>
</dbReference>
<dbReference type="SUPFAM" id="SSF141571">
    <property type="entry name" value="Pentapeptide repeat-like"/>
    <property type="match status" value="1"/>
</dbReference>
<proteinExistence type="inferred from homology"/>
<feature type="site" description="Transition state stabilizer" evidence="9">
    <location>
        <position position="200"/>
    </location>
</feature>
<evidence type="ECO:0000256" key="8">
    <source>
        <dbReference type="PIRSR" id="PIRSR639901-1"/>
    </source>
</evidence>
<evidence type="ECO:0000256" key="4">
    <source>
        <dbReference type="ARBA" id="ARBA00019077"/>
    </source>
</evidence>
<comment type="similarity">
    <text evidence="10">Belongs to the glycosyltransferase group 1 family.</text>
</comment>
<dbReference type="InterPro" id="IPR007507">
    <property type="entry name" value="Glycos_transf_N"/>
</dbReference>
<evidence type="ECO:0000259" key="11">
    <source>
        <dbReference type="Pfam" id="PF04413"/>
    </source>
</evidence>
<feature type="site" description="Transition state stabilizer" evidence="9">
    <location>
        <position position="124"/>
    </location>
</feature>
<evidence type="ECO:0000256" key="5">
    <source>
        <dbReference type="ARBA" id="ARBA00022679"/>
    </source>
</evidence>
<keyword evidence="13" id="KW-1185">Reference proteome</keyword>
<keyword evidence="10" id="KW-0472">Membrane</keyword>
<dbReference type="GO" id="GO:0043842">
    <property type="term" value="F:Kdo transferase activity"/>
    <property type="evidence" value="ECO:0007669"/>
    <property type="project" value="UniProtKB-EC"/>
</dbReference>
<dbReference type="InterPro" id="IPR038107">
    <property type="entry name" value="Glycos_transf_N_sf"/>
</dbReference>
<evidence type="ECO:0000256" key="1">
    <source>
        <dbReference type="ARBA" id="ARBA00003394"/>
    </source>
</evidence>
<dbReference type="PANTHER" id="PTHR42755:SF1">
    <property type="entry name" value="3-DEOXY-D-MANNO-OCTULOSONIC ACID TRANSFERASE, MITOCHONDRIAL-RELATED"/>
    <property type="match status" value="1"/>
</dbReference>
<dbReference type="EC" id="2.4.99.12" evidence="3 10"/>
<dbReference type="UniPathway" id="UPA00958"/>
<evidence type="ECO:0000256" key="7">
    <source>
        <dbReference type="ARBA" id="ARBA00049183"/>
    </source>
</evidence>
<keyword evidence="5 10" id="KW-0808">Transferase</keyword>
<dbReference type="OrthoDB" id="9789797at2"/>
<feature type="active site" description="Proton acceptor" evidence="8">
    <location>
        <position position="50"/>
    </location>
</feature>
<protein>
    <recommendedName>
        <fullName evidence="4 10">3-deoxy-D-manno-octulosonic acid transferase</fullName>
        <shortName evidence="10">Kdo transferase</shortName>
        <ecNumber evidence="3 10">2.4.99.12</ecNumber>
    </recommendedName>
    <alternativeName>
        <fullName evidence="6 10">Lipid IV(A) 3-deoxy-D-manno-octulosonic acid transferase</fullName>
    </alternativeName>
</protein>
<evidence type="ECO:0000256" key="6">
    <source>
        <dbReference type="ARBA" id="ARBA00031445"/>
    </source>
</evidence>